<dbReference type="PROSITE" id="PS00518">
    <property type="entry name" value="ZF_RING_1"/>
    <property type="match status" value="1"/>
</dbReference>
<dbReference type="InterPro" id="IPR001841">
    <property type="entry name" value="Znf_RING"/>
</dbReference>
<dbReference type="GO" id="GO:0033768">
    <property type="term" value="C:SUMO-targeted ubiquitin ligase complex"/>
    <property type="evidence" value="ECO:0007669"/>
    <property type="project" value="TreeGrafter"/>
</dbReference>
<comment type="caution">
    <text evidence="7">The sequence shown here is derived from an EMBL/GenBank/DDBJ whole genome shotgun (WGS) entry which is preliminary data.</text>
</comment>
<evidence type="ECO:0000256" key="2">
    <source>
        <dbReference type="ARBA" id="ARBA00022771"/>
    </source>
</evidence>
<dbReference type="SMART" id="SM00184">
    <property type="entry name" value="RING"/>
    <property type="match status" value="1"/>
</dbReference>
<organism evidence="7 8">
    <name type="scientific">Rhizoctonia solani</name>
    <dbReference type="NCBI Taxonomy" id="456999"/>
    <lineage>
        <taxon>Eukaryota</taxon>
        <taxon>Fungi</taxon>
        <taxon>Dikarya</taxon>
        <taxon>Basidiomycota</taxon>
        <taxon>Agaricomycotina</taxon>
        <taxon>Agaricomycetes</taxon>
        <taxon>Cantharellales</taxon>
        <taxon>Ceratobasidiaceae</taxon>
        <taxon>Rhizoctonia</taxon>
    </lineage>
</organism>
<feature type="domain" description="RING-type" evidence="6">
    <location>
        <begin position="127"/>
        <end position="170"/>
    </location>
</feature>
<dbReference type="GO" id="GO:0016567">
    <property type="term" value="P:protein ubiquitination"/>
    <property type="evidence" value="ECO:0007669"/>
    <property type="project" value="UniProtKB-UniPathway"/>
</dbReference>
<gene>
    <name evidence="7" type="ORF">RDB_LOCUS21868</name>
</gene>
<protein>
    <recommendedName>
        <fullName evidence="6">RING-type domain-containing protein</fullName>
    </recommendedName>
</protein>
<dbReference type="PANTHER" id="PTHR47094:SF1">
    <property type="entry name" value="RING-TYPE E3 UBIQUITIN TRANSFERASE"/>
    <property type="match status" value="1"/>
</dbReference>
<dbReference type="InterPro" id="IPR013083">
    <property type="entry name" value="Znf_RING/FYVE/PHD"/>
</dbReference>
<evidence type="ECO:0000256" key="4">
    <source>
        <dbReference type="PROSITE-ProRule" id="PRU00175"/>
    </source>
</evidence>
<dbReference type="Proteomes" id="UP000663840">
    <property type="component" value="Unassembled WGS sequence"/>
</dbReference>
<accession>A0A8H3A171</accession>
<dbReference type="GO" id="GO:0061630">
    <property type="term" value="F:ubiquitin protein ligase activity"/>
    <property type="evidence" value="ECO:0007669"/>
    <property type="project" value="InterPro"/>
</dbReference>
<keyword evidence="3" id="KW-0862">Zinc</keyword>
<dbReference type="EMBL" id="CAJMWR010000419">
    <property type="protein sequence ID" value="CAE6375886.1"/>
    <property type="molecule type" value="Genomic_DNA"/>
</dbReference>
<dbReference type="GO" id="GO:0140082">
    <property type="term" value="F:SUMO-ubiquitin ligase activity"/>
    <property type="evidence" value="ECO:0007669"/>
    <property type="project" value="TreeGrafter"/>
</dbReference>
<dbReference type="InterPro" id="IPR017907">
    <property type="entry name" value="Znf_RING_CS"/>
</dbReference>
<feature type="region of interest" description="Disordered" evidence="5">
    <location>
        <begin position="184"/>
        <end position="214"/>
    </location>
</feature>
<dbReference type="SUPFAM" id="SSF57850">
    <property type="entry name" value="RING/U-box"/>
    <property type="match status" value="1"/>
</dbReference>
<evidence type="ECO:0000256" key="3">
    <source>
        <dbReference type="ARBA" id="ARBA00022833"/>
    </source>
</evidence>
<dbReference type="GO" id="GO:0032183">
    <property type="term" value="F:SUMO binding"/>
    <property type="evidence" value="ECO:0007669"/>
    <property type="project" value="TreeGrafter"/>
</dbReference>
<keyword evidence="1" id="KW-0479">Metal-binding</keyword>
<proteinExistence type="predicted"/>
<name>A0A8H3A171_9AGAM</name>
<evidence type="ECO:0000313" key="8">
    <source>
        <dbReference type="Proteomes" id="UP000663840"/>
    </source>
</evidence>
<evidence type="ECO:0000256" key="1">
    <source>
        <dbReference type="ARBA" id="ARBA00022723"/>
    </source>
</evidence>
<feature type="region of interest" description="Disordered" evidence="5">
    <location>
        <begin position="1"/>
        <end position="120"/>
    </location>
</feature>
<feature type="compositionally biased region" description="Polar residues" evidence="5">
    <location>
        <begin position="1"/>
        <end position="15"/>
    </location>
</feature>
<feature type="compositionally biased region" description="Pro residues" evidence="5">
    <location>
        <begin position="188"/>
        <end position="199"/>
    </location>
</feature>
<reference evidence="7" key="1">
    <citation type="submission" date="2021-01" db="EMBL/GenBank/DDBJ databases">
        <authorList>
            <person name="Kaushik A."/>
        </authorList>
    </citation>
    <scope>NUCLEOTIDE SEQUENCE</scope>
    <source>
        <strain evidence="7">AG1-1A</strain>
    </source>
</reference>
<dbReference type="Pfam" id="PF13920">
    <property type="entry name" value="zf-C3HC4_3"/>
    <property type="match status" value="1"/>
</dbReference>
<dbReference type="GO" id="GO:0006511">
    <property type="term" value="P:ubiquitin-dependent protein catabolic process"/>
    <property type="evidence" value="ECO:0007669"/>
    <property type="project" value="TreeGrafter"/>
</dbReference>
<feature type="compositionally biased region" description="Low complexity" evidence="5">
    <location>
        <begin position="93"/>
        <end position="102"/>
    </location>
</feature>
<evidence type="ECO:0000259" key="6">
    <source>
        <dbReference type="PROSITE" id="PS50089"/>
    </source>
</evidence>
<sequence>MDAPSTPNRPRQTPNHGPPARPSTRSRRVTRSVAALQNNHPSPAPSSSLSPPPETEQTQEQEQGGATDETVPADDNISHIQTVAAVSPLDPQAPTASTTTPTSKKRRSPAEDDDDPTDGPLLSEYMCPICLSPPSSAIVTLCGHIMCGSCLYGALTARGAPAQKLCPVCRTPIPDVQFIRAQTENPAPAAPPPPRPAAPQPRTTRNGIRLPTAGRDMVLSQTPNSGEQEPEVIDVDVDMDEPARVEPRWDPARSGVVGLEILTLGVDEVV</sequence>
<dbReference type="GO" id="GO:0008270">
    <property type="term" value="F:zinc ion binding"/>
    <property type="evidence" value="ECO:0007669"/>
    <property type="project" value="UniProtKB-KW"/>
</dbReference>
<feature type="compositionally biased region" description="Low complexity" evidence="5">
    <location>
        <begin position="45"/>
        <end position="63"/>
    </location>
</feature>
<dbReference type="UniPathway" id="UPA00143"/>
<dbReference type="Gene3D" id="3.30.40.10">
    <property type="entry name" value="Zinc/RING finger domain, C3HC4 (zinc finger)"/>
    <property type="match status" value="1"/>
</dbReference>
<dbReference type="InterPro" id="IPR049627">
    <property type="entry name" value="SLX8"/>
</dbReference>
<evidence type="ECO:0000256" key="5">
    <source>
        <dbReference type="SAM" id="MobiDB-lite"/>
    </source>
</evidence>
<dbReference type="AlphaFoldDB" id="A0A8H3A171"/>
<dbReference type="PROSITE" id="PS50089">
    <property type="entry name" value="ZF_RING_2"/>
    <property type="match status" value="1"/>
</dbReference>
<dbReference type="PANTHER" id="PTHR47094">
    <property type="entry name" value="ELFLESS, ISOFORM B"/>
    <property type="match status" value="1"/>
</dbReference>
<keyword evidence="2 4" id="KW-0863">Zinc-finger</keyword>
<evidence type="ECO:0000313" key="7">
    <source>
        <dbReference type="EMBL" id="CAE6375886.1"/>
    </source>
</evidence>